<sequence>MTLWTDNTFNTAYEGQVADAPSALNALSKVAEGDIRVGLLLEQGASQNQVKPLSALPALDADSITFTPLALTAAAQEFGFASFDGATGPNPMGVCQRYTLAINAHADWTDGLVQACYEEPSGAEVVEDLLVPAGGNIILATQGIGRRFKSIQTPVGAGTNRTITIGTTPTAYGLNPDFFRAIGIYDRMATPSDTTTVTVDDESPVAVLPRGRVWVISETAVTAAQVAAGGADAYVRMVLAGADVRGQFRSSEAANFAKLPGAKLLTVCGAAGLTILELGR</sequence>
<dbReference type="EMBL" id="MT141544">
    <property type="protein sequence ID" value="QJA65768.1"/>
    <property type="molecule type" value="Genomic_DNA"/>
</dbReference>
<dbReference type="Pfam" id="PF22758">
    <property type="entry name" value="Phage_cement"/>
    <property type="match status" value="1"/>
</dbReference>
<organism evidence="1">
    <name type="scientific">viral metagenome</name>
    <dbReference type="NCBI Taxonomy" id="1070528"/>
    <lineage>
        <taxon>unclassified sequences</taxon>
        <taxon>metagenomes</taxon>
        <taxon>organismal metagenomes</taxon>
    </lineage>
</organism>
<protein>
    <submittedName>
        <fullName evidence="1">Uncharacterized protein</fullName>
    </submittedName>
</protein>
<name>A0A6M3J8M8_9ZZZZ</name>
<proteinExistence type="predicted"/>
<accession>A0A6M3J8M8</accession>
<dbReference type="InterPro" id="IPR054438">
    <property type="entry name" value="Struct_cement_gp24/gp6"/>
</dbReference>
<evidence type="ECO:0000313" key="1">
    <source>
        <dbReference type="EMBL" id="QJA65768.1"/>
    </source>
</evidence>
<gene>
    <name evidence="1" type="ORF">MM415B00380_0020</name>
</gene>
<reference evidence="1" key="1">
    <citation type="submission" date="2020-03" db="EMBL/GenBank/DDBJ databases">
        <title>The deep terrestrial virosphere.</title>
        <authorList>
            <person name="Holmfeldt K."/>
            <person name="Nilsson E."/>
            <person name="Simone D."/>
            <person name="Lopez-Fernandez M."/>
            <person name="Wu X."/>
            <person name="de Brujin I."/>
            <person name="Lundin D."/>
            <person name="Andersson A."/>
            <person name="Bertilsson S."/>
            <person name="Dopson M."/>
        </authorList>
    </citation>
    <scope>NUCLEOTIDE SEQUENCE</scope>
    <source>
        <strain evidence="1">MM415B00380</strain>
    </source>
</reference>
<dbReference type="AlphaFoldDB" id="A0A6M3J8M8"/>